<reference evidence="2 3" key="1">
    <citation type="submission" date="2013-11" db="EMBL/GenBank/DDBJ databases">
        <title>The Genome Sequence of Phytophthora parasitica CJ01A1.</title>
        <authorList>
            <consortium name="The Broad Institute Genomics Platform"/>
            <person name="Russ C."/>
            <person name="Tyler B."/>
            <person name="Panabieres F."/>
            <person name="Shan W."/>
            <person name="Tripathy S."/>
            <person name="Grunwald N."/>
            <person name="Machado M."/>
            <person name="Johnson C.S."/>
            <person name="Walker B."/>
            <person name="Young S.K."/>
            <person name="Zeng Q."/>
            <person name="Gargeya S."/>
            <person name="Fitzgerald M."/>
            <person name="Haas B."/>
            <person name="Abouelleil A."/>
            <person name="Allen A.W."/>
            <person name="Alvarado L."/>
            <person name="Arachchi H.M."/>
            <person name="Berlin A.M."/>
            <person name="Chapman S.B."/>
            <person name="Gainer-Dewar J."/>
            <person name="Goldberg J."/>
            <person name="Griggs A."/>
            <person name="Gujja S."/>
            <person name="Hansen M."/>
            <person name="Howarth C."/>
            <person name="Imamovic A."/>
            <person name="Ireland A."/>
            <person name="Larimer J."/>
            <person name="McCowan C."/>
            <person name="Murphy C."/>
            <person name="Pearson M."/>
            <person name="Poon T.W."/>
            <person name="Priest M."/>
            <person name="Roberts A."/>
            <person name="Saif S."/>
            <person name="Shea T."/>
            <person name="Sisk P."/>
            <person name="Sykes S."/>
            <person name="Wortman J."/>
            <person name="Nusbaum C."/>
            <person name="Birren B."/>
        </authorList>
    </citation>
    <scope>NUCLEOTIDE SEQUENCE [LARGE SCALE GENOMIC DNA]</scope>
    <source>
        <strain evidence="2 3">CJ01A1</strain>
    </source>
</reference>
<sequence length="164" mass="17863">MGTMLLMCLLLLSLTSVGDAVNTVRVVVPDIAGMIHPSTSSTSRHVKFGGLDSVPTAYEFMAPSDSIVCSDARLCLQLKISSIFETDPFFLHQYDSNYPIASATFDMHDSSTILPLIPGGTEVTTWWFQTNTTATGPPKIIGWRPVTRGYKGSVKGCTHNNEFD</sequence>
<organism evidence="2 3">
    <name type="scientific">Phytophthora nicotianae CJ01A1</name>
    <dbReference type="NCBI Taxonomy" id="1317063"/>
    <lineage>
        <taxon>Eukaryota</taxon>
        <taxon>Sar</taxon>
        <taxon>Stramenopiles</taxon>
        <taxon>Oomycota</taxon>
        <taxon>Peronosporomycetes</taxon>
        <taxon>Peronosporales</taxon>
        <taxon>Peronosporaceae</taxon>
        <taxon>Phytophthora</taxon>
    </lineage>
</organism>
<evidence type="ECO:0000313" key="3">
    <source>
        <dbReference type="Proteomes" id="UP000018958"/>
    </source>
</evidence>
<accession>W2XT02</accession>
<dbReference type="AlphaFoldDB" id="W2XT02"/>
<proteinExistence type="predicted"/>
<dbReference type="EMBL" id="ANIX01000325">
    <property type="protein sequence ID" value="ETP25528.1"/>
    <property type="molecule type" value="Genomic_DNA"/>
</dbReference>
<feature type="chain" id="PRO_5004830138" evidence="1">
    <location>
        <begin position="21"/>
        <end position="164"/>
    </location>
</feature>
<evidence type="ECO:0000256" key="1">
    <source>
        <dbReference type="SAM" id="SignalP"/>
    </source>
</evidence>
<keyword evidence="1" id="KW-0732">Signal</keyword>
<dbReference type="Proteomes" id="UP000018958">
    <property type="component" value="Unassembled WGS sequence"/>
</dbReference>
<gene>
    <name evidence="2" type="ORF">F441_01606</name>
</gene>
<protein>
    <submittedName>
        <fullName evidence="2">Uncharacterized protein</fullName>
    </submittedName>
</protein>
<comment type="caution">
    <text evidence="2">The sequence shown here is derived from an EMBL/GenBank/DDBJ whole genome shotgun (WGS) entry which is preliminary data.</text>
</comment>
<dbReference type="OrthoDB" id="127077at2759"/>
<name>W2XT02_PHYNI</name>
<evidence type="ECO:0000313" key="2">
    <source>
        <dbReference type="EMBL" id="ETP25528.1"/>
    </source>
</evidence>
<feature type="signal peptide" evidence="1">
    <location>
        <begin position="1"/>
        <end position="20"/>
    </location>
</feature>